<proteinExistence type="predicted"/>
<evidence type="ECO:0000313" key="1">
    <source>
        <dbReference type="EMBL" id="JAD82877.1"/>
    </source>
</evidence>
<reference evidence="1" key="1">
    <citation type="submission" date="2014-09" db="EMBL/GenBank/DDBJ databases">
        <authorList>
            <person name="Magalhaes I.L.F."/>
            <person name="Oliveira U."/>
            <person name="Santos F.R."/>
            <person name="Vidigal T.H.D.A."/>
            <person name="Brescovit A.D."/>
            <person name="Santos A.J."/>
        </authorList>
    </citation>
    <scope>NUCLEOTIDE SEQUENCE</scope>
    <source>
        <tissue evidence="1">Shoot tissue taken approximately 20 cm above the soil surface</tissue>
    </source>
</reference>
<dbReference type="AlphaFoldDB" id="A0A0A9DGI0"/>
<protein>
    <submittedName>
        <fullName evidence="1">Uncharacterized protein</fullName>
    </submittedName>
</protein>
<reference evidence="1" key="2">
    <citation type="journal article" date="2015" name="Data Brief">
        <title>Shoot transcriptome of the giant reed, Arundo donax.</title>
        <authorList>
            <person name="Barrero R.A."/>
            <person name="Guerrero F.D."/>
            <person name="Moolhuijzen P."/>
            <person name="Goolsby J.A."/>
            <person name="Tidwell J."/>
            <person name="Bellgard S.E."/>
            <person name="Bellgard M.I."/>
        </authorList>
    </citation>
    <scope>NUCLEOTIDE SEQUENCE</scope>
    <source>
        <tissue evidence="1">Shoot tissue taken approximately 20 cm above the soil surface</tissue>
    </source>
</reference>
<name>A0A0A9DGI0_ARUDO</name>
<accession>A0A0A9DGI0</accession>
<organism evidence="1">
    <name type="scientific">Arundo donax</name>
    <name type="common">Giant reed</name>
    <name type="synonym">Donax arundinaceus</name>
    <dbReference type="NCBI Taxonomy" id="35708"/>
    <lineage>
        <taxon>Eukaryota</taxon>
        <taxon>Viridiplantae</taxon>
        <taxon>Streptophyta</taxon>
        <taxon>Embryophyta</taxon>
        <taxon>Tracheophyta</taxon>
        <taxon>Spermatophyta</taxon>
        <taxon>Magnoliopsida</taxon>
        <taxon>Liliopsida</taxon>
        <taxon>Poales</taxon>
        <taxon>Poaceae</taxon>
        <taxon>PACMAD clade</taxon>
        <taxon>Arundinoideae</taxon>
        <taxon>Arundineae</taxon>
        <taxon>Arundo</taxon>
    </lineage>
</organism>
<dbReference type="EMBL" id="GBRH01215018">
    <property type="protein sequence ID" value="JAD82877.1"/>
    <property type="molecule type" value="Transcribed_RNA"/>
</dbReference>
<sequence>MPSLSHSTSASSIECVVRMMARFFFASFTTFHRLFLDAGSSPVLGSSMNTTLGSPISEIATLSLRFMPPLYFPTCLSPTPP</sequence>